<feature type="transmembrane region" description="Helical" evidence="7">
    <location>
        <begin position="188"/>
        <end position="207"/>
    </location>
</feature>
<sequence length="348" mass="38820">MRLTSIPEVQNRDFRIDLLRVAGSFAVVVLHVSARVVITSPDVHSSAWWIGNLFDSLSRWSVPLFVMVSGALLLSRNVEEDIFSFYRRRATKLLPPLVFWTAFYLLIQHIGGHTLTPTAVVKSIIMGSPFSHLWYLYMISGLYLITPFLRHIVTASSTRELLIFITGTFTIAAIESSYSSFWGCLSTTFLSSFLPYVAYFVTGYYLYNLSDRTSRINDLLIAVFAGFLLASGTGGLFILMGPKSWDVMYSYLNPIVIVMSLCVFRFGLNSQFLSSTTTKLLGPIAPITLGIYVIHPFFLIALGRFGLTPFLHHPIIGIPLISLTVFILSATSSRLLAAIPFLRAMVKG</sequence>
<dbReference type="GO" id="GO:0016413">
    <property type="term" value="F:O-acetyltransferase activity"/>
    <property type="evidence" value="ECO:0007669"/>
    <property type="project" value="TreeGrafter"/>
</dbReference>
<dbReference type="PANTHER" id="PTHR40074">
    <property type="entry name" value="O-ACETYLTRANSFERASE WECH"/>
    <property type="match status" value="1"/>
</dbReference>
<dbReference type="GO" id="GO:0009246">
    <property type="term" value="P:enterobacterial common antigen biosynthetic process"/>
    <property type="evidence" value="ECO:0007669"/>
    <property type="project" value="TreeGrafter"/>
</dbReference>
<feature type="transmembrane region" description="Helical" evidence="7">
    <location>
        <begin position="58"/>
        <end position="74"/>
    </location>
</feature>
<dbReference type="PANTHER" id="PTHR40074:SF2">
    <property type="entry name" value="O-ACETYLTRANSFERASE WECH"/>
    <property type="match status" value="1"/>
</dbReference>
<dbReference type="Pfam" id="PF01757">
    <property type="entry name" value="Acyl_transf_3"/>
    <property type="match status" value="1"/>
</dbReference>
<keyword evidence="10" id="KW-1185">Reference proteome</keyword>
<evidence type="ECO:0000313" key="10">
    <source>
        <dbReference type="Proteomes" id="UP000198744"/>
    </source>
</evidence>
<evidence type="ECO:0000256" key="1">
    <source>
        <dbReference type="ARBA" id="ARBA00004651"/>
    </source>
</evidence>
<dbReference type="InterPro" id="IPR002656">
    <property type="entry name" value="Acyl_transf_3_dom"/>
</dbReference>
<reference evidence="9 10" key="1">
    <citation type="submission" date="2016-10" db="EMBL/GenBank/DDBJ databases">
        <authorList>
            <person name="de Groot N.N."/>
        </authorList>
    </citation>
    <scope>NUCLEOTIDE SEQUENCE [LARGE SCALE GENOMIC DNA]</scope>
    <source>
        <strain evidence="9 10">DSM 8423</strain>
    </source>
</reference>
<feature type="transmembrane region" description="Helical" evidence="7">
    <location>
        <begin position="21"/>
        <end position="38"/>
    </location>
</feature>
<gene>
    <name evidence="9" type="ORF">SAMN04489760_11069</name>
</gene>
<protein>
    <submittedName>
        <fullName evidence="9">Surface polysaccharide O-acyltransferase, integral membrane enzyme</fullName>
    </submittedName>
</protein>
<keyword evidence="3" id="KW-1003">Cell membrane</keyword>
<evidence type="ECO:0000259" key="8">
    <source>
        <dbReference type="Pfam" id="PF01757"/>
    </source>
</evidence>
<proteinExistence type="inferred from homology"/>
<feature type="transmembrane region" description="Helical" evidence="7">
    <location>
        <begin position="94"/>
        <end position="112"/>
    </location>
</feature>
<organism evidence="9 10">
    <name type="scientific">Syntrophus gentianae</name>
    <dbReference type="NCBI Taxonomy" id="43775"/>
    <lineage>
        <taxon>Bacteria</taxon>
        <taxon>Pseudomonadati</taxon>
        <taxon>Thermodesulfobacteriota</taxon>
        <taxon>Syntrophia</taxon>
        <taxon>Syntrophales</taxon>
        <taxon>Syntrophaceae</taxon>
        <taxon>Syntrophus</taxon>
    </lineage>
</organism>
<keyword evidence="9" id="KW-0808">Transferase</keyword>
<name>A0A1H7XDW2_9BACT</name>
<feature type="transmembrane region" description="Helical" evidence="7">
    <location>
        <begin position="161"/>
        <end position="182"/>
    </location>
</feature>
<dbReference type="STRING" id="43775.SAMN04489760_11069"/>
<evidence type="ECO:0000256" key="2">
    <source>
        <dbReference type="ARBA" id="ARBA00007400"/>
    </source>
</evidence>
<dbReference type="Proteomes" id="UP000198744">
    <property type="component" value="Unassembled WGS sequence"/>
</dbReference>
<comment type="similarity">
    <text evidence="2">Belongs to the acyltransferase 3 family.</text>
</comment>
<keyword evidence="4 7" id="KW-0812">Transmembrane</keyword>
<evidence type="ECO:0000256" key="7">
    <source>
        <dbReference type="SAM" id="Phobius"/>
    </source>
</evidence>
<keyword evidence="9" id="KW-0012">Acyltransferase</keyword>
<feature type="domain" description="Acyltransferase 3" evidence="8">
    <location>
        <begin position="15"/>
        <end position="330"/>
    </location>
</feature>
<dbReference type="AlphaFoldDB" id="A0A1H7XDW2"/>
<evidence type="ECO:0000256" key="6">
    <source>
        <dbReference type="ARBA" id="ARBA00023136"/>
    </source>
</evidence>
<feature type="transmembrane region" description="Helical" evidence="7">
    <location>
        <begin position="280"/>
        <end position="303"/>
    </location>
</feature>
<comment type="subcellular location">
    <subcellularLocation>
        <location evidence="1">Cell membrane</location>
        <topology evidence="1">Multi-pass membrane protein</topology>
    </subcellularLocation>
</comment>
<evidence type="ECO:0000313" key="9">
    <source>
        <dbReference type="EMBL" id="SEM32072.1"/>
    </source>
</evidence>
<dbReference type="GO" id="GO:0005886">
    <property type="term" value="C:plasma membrane"/>
    <property type="evidence" value="ECO:0007669"/>
    <property type="project" value="UniProtKB-SubCell"/>
</dbReference>
<dbReference type="OrthoDB" id="1072135at2"/>
<feature type="transmembrane region" description="Helical" evidence="7">
    <location>
        <begin position="315"/>
        <end position="337"/>
    </location>
</feature>
<feature type="transmembrane region" description="Helical" evidence="7">
    <location>
        <begin position="251"/>
        <end position="268"/>
    </location>
</feature>
<keyword evidence="6 7" id="KW-0472">Membrane</keyword>
<feature type="transmembrane region" description="Helical" evidence="7">
    <location>
        <begin position="132"/>
        <end position="149"/>
    </location>
</feature>
<evidence type="ECO:0000256" key="4">
    <source>
        <dbReference type="ARBA" id="ARBA00022692"/>
    </source>
</evidence>
<dbReference type="RefSeq" id="WP_093883298.1">
    <property type="nucleotide sequence ID" value="NZ_FOBS01000010.1"/>
</dbReference>
<evidence type="ECO:0000256" key="5">
    <source>
        <dbReference type="ARBA" id="ARBA00022989"/>
    </source>
</evidence>
<dbReference type="EMBL" id="FOBS01000010">
    <property type="protein sequence ID" value="SEM32072.1"/>
    <property type="molecule type" value="Genomic_DNA"/>
</dbReference>
<feature type="transmembrane region" description="Helical" evidence="7">
    <location>
        <begin position="219"/>
        <end position="239"/>
    </location>
</feature>
<evidence type="ECO:0000256" key="3">
    <source>
        <dbReference type="ARBA" id="ARBA00022475"/>
    </source>
</evidence>
<keyword evidence="5 7" id="KW-1133">Transmembrane helix</keyword>
<accession>A0A1H7XDW2</accession>